<evidence type="ECO:0000256" key="4">
    <source>
        <dbReference type="ARBA" id="ARBA00022679"/>
    </source>
</evidence>
<feature type="binding site" evidence="11">
    <location>
        <position position="279"/>
    </location>
    <ligand>
        <name>Mg(2+)</name>
        <dbReference type="ChEBI" id="CHEBI:18420"/>
    </ligand>
</feature>
<keyword evidence="14" id="KW-1185">Reference proteome</keyword>
<dbReference type="Pfam" id="PF02424">
    <property type="entry name" value="ApbE"/>
    <property type="match status" value="1"/>
</dbReference>
<evidence type="ECO:0000256" key="10">
    <source>
        <dbReference type="PIRNR" id="PIRNR006268"/>
    </source>
</evidence>
<feature type="region of interest" description="Disordered" evidence="12">
    <location>
        <begin position="1"/>
        <end position="22"/>
    </location>
</feature>
<dbReference type="InterPro" id="IPR003374">
    <property type="entry name" value="ApbE-like_sf"/>
</dbReference>
<organism evidence="13 14">
    <name type="scientific">Prosthecodimorpha hirschii</name>
    <dbReference type="NCBI Taxonomy" id="665126"/>
    <lineage>
        <taxon>Bacteria</taxon>
        <taxon>Pseudomonadati</taxon>
        <taxon>Pseudomonadota</taxon>
        <taxon>Alphaproteobacteria</taxon>
        <taxon>Hyphomicrobiales</taxon>
        <taxon>Ancalomicrobiaceae</taxon>
        <taxon>Prosthecodimorpha</taxon>
    </lineage>
</organism>
<evidence type="ECO:0000256" key="8">
    <source>
        <dbReference type="ARBA" id="ARBA00031306"/>
    </source>
</evidence>
<dbReference type="GO" id="GO:0046872">
    <property type="term" value="F:metal ion binding"/>
    <property type="evidence" value="ECO:0007669"/>
    <property type="project" value="UniProtKB-UniRule"/>
</dbReference>
<reference evidence="13 14" key="2">
    <citation type="submission" date="2015-10" db="EMBL/GenBank/DDBJ databases">
        <title>Draft Genome Sequence of Prosthecomicrobium hirschii ATCC 27832.</title>
        <authorList>
            <person name="Daniel J."/>
            <person name="Givan S.A."/>
            <person name="Brun Y.V."/>
            <person name="Brown P.J."/>
        </authorList>
    </citation>
    <scope>NUCLEOTIDE SEQUENCE [LARGE SCALE GENOMIC DNA]</scope>
    <source>
        <strain evidence="13 14">16</strain>
    </source>
</reference>
<evidence type="ECO:0000256" key="2">
    <source>
        <dbReference type="ARBA" id="ARBA00016337"/>
    </source>
</evidence>
<keyword evidence="7 10" id="KW-0460">Magnesium</keyword>
<dbReference type="InterPro" id="IPR024932">
    <property type="entry name" value="ApbE"/>
</dbReference>
<dbReference type="AlphaFoldDB" id="A0A0P6VNF8"/>
<reference evidence="13 14" key="1">
    <citation type="submission" date="2015-09" db="EMBL/GenBank/DDBJ databases">
        <authorList>
            <person name="Jackson K.R."/>
            <person name="Lunt B.L."/>
            <person name="Fisher J.N.B."/>
            <person name="Gardner A.V."/>
            <person name="Bailey M.E."/>
            <person name="Deus L.M."/>
            <person name="Earl A.S."/>
            <person name="Gibby P.D."/>
            <person name="Hartmann K.A."/>
            <person name="Liu J.E."/>
            <person name="Manci A.M."/>
            <person name="Nielsen D.A."/>
            <person name="Solomon M.B."/>
            <person name="Breakwell D.P."/>
            <person name="Burnett S.H."/>
            <person name="Grose J.H."/>
        </authorList>
    </citation>
    <scope>NUCLEOTIDE SEQUENCE [LARGE SCALE GENOMIC DNA]</scope>
    <source>
        <strain evidence="13 14">16</strain>
    </source>
</reference>
<keyword evidence="6 10" id="KW-0274">FAD</keyword>
<feature type="binding site" evidence="11">
    <location>
        <position position="165"/>
    </location>
    <ligand>
        <name>Mg(2+)</name>
        <dbReference type="ChEBI" id="CHEBI:18420"/>
    </ligand>
</feature>
<evidence type="ECO:0000256" key="11">
    <source>
        <dbReference type="PIRSR" id="PIRSR006268-2"/>
    </source>
</evidence>
<evidence type="ECO:0000256" key="1">
    <source>
        <dbReference type="ARBA" id="ARBA00011955"/>
    </source>
</evidence>
<feature type="binding site" evidence="11">
    <location>
        <position position="283"/>
    </location>
    <ligand>
        <name>Mg(2+)</name>
        <dbReference type="ChEBI" id="CHEBI:18420"/>
    </ligand>
</feature>
<dbReference type="EC" id="2.7.1.180" evidence="1 10"/>
<comment type="cofactor">
    <cofactor evidence="11">
        <name>Mg(2+)</name>
        <dbReference type="ChEBI" id="CHEBI:18420"/>
    </cofactor>
    <cofactor evidence="11">
        <name>Mn(2+)</name>
        <dbReference type="ChEBI" id="CHEBI:29035"/>
    </cofactor>
    <text evidence="11">Magnesium. Can also use manganese.</text>
</comment>
<comment type="caution">
    <text evidence="13">The sequence shown here is derived from an EMBL/GenBank/DDBJ whole genome shotgun (WGS) entry which is preliminary data.</text>
</comment>
<protein>
    <recommendedName>
        <fullName evidence="2 10">FAD:protein FMN transferase</fullName>
        <ecNumber evidence="1 10">2.7.1.180</ecNumber>
    </recommendedName>
    <alternativeName>
        <fullName evidence="8 10">Flavin transferase</fullName>
    </alternativeName>
</protein>
<evidence type="ECO:0000313" key="13">
    <source>
        <dbReference type="EMBL" id="KPL53365.1"/>
    </source>
</evidence>
<comment type="similarity">
    <text evidence="10">Belongs to the ApbE family.</text>
</comment>
<sequence>MSSFPVTASDRSETPLRHALSGPTMGSRWTAVVHAAAGFEPAGLQAALQAAVDRVDGQMSSWKPGSDLNRLNAAPVGQWIDLPAELAIVLDAALAIGAASGGAFDIGVGDLVTAWGFGAGAGAPDPAAAAAVARRRNCAAPQTLELDRVNRRARKHVALRLDLSGIAKGFGVDELGRVMAAAGLRSWLVGIDGEMLARGTKPGGRPWAIAHERPCEGHRAIAGILELADCAVATSGDYRHVREVDGRRISHTMDPRRNAPAASDLTSVTVLAETCMAADAWATAVLVAGAAAGRELADRRGLRVLALDRDGEMVLSPQRWSRRDAVGEHP</sequence>
<dbReference type="STRING" id="665126.ABB55_15015"/>
<gene>
    <name evidence="13" type="ORF">ABB55_15015</name>
</gene>
<dbReference type="EMBL" id="LJYW01000001">
    <property type="protein sequence ID" value="KPL53365.1"/>
    <property type="molecule type" value="Genomic_DNA"/>
</dbReference>
<dbReference type="Gene3D" id="3.10.520.10">
    <property type="entry name" value="ApbE-like domains"/>
    <property type="match status" value="1"/>
</dbReference>
<evidence type="ECO:0000256" key="9">
    <source>
        <dbReference type="ARBA" id="ARBA00048540"/>
    </source>
</evidence>
<dbReference type="PANTHER" id="PTHR30040:SF2">
    <property type="entry name" value="FAD:PROTEIN FMN TRANSFERASE"/>
    <property type="match status" value="1"/>
</dbReference>
<comment type="catalytic activity">
    <reaction evidence="9 10">
        <text>L-threonyl-[protein] + FAD = FMN-L-threonyl-[protein] + AMP + H(+)</text>
        <dbReference type="Rhea" id="RHEA:36847"/>
        <dbReference type="Rhea" id="RHEA-COMP:11060"/>
        <dbReference type="Rhea" id="RHEA-COMP:11061"/>
        <dbReference type="ChEBI" id="CHEBI:15378"/>
        <dbReference type="ChEBI" id="CHEBI:30013"/>
        <dbReference type="ChEBI" id="CHEBI:57692"/>
        <dbReference type="ChEBI" id="CHEBI:74257"/>
        <dbReference type="ChEBI" id="CHEBI:456215"/>
        <dbReference type="EC" id="2.7.1.180"/>
    </reaction>
</comment>
<evidence type="ECO:0000256" key="12">
    <source>
        <dbReference type="SAM" id="MobiDB-lite"/>
    </source>
</evidence>
<evidence type="ECO:0000256" key="5">
    <source>
        <dbReference type="ARBA" id="ARBA00022723"/>
    </source>
</evidence>
<dbReference type="Proteomes" id="UP000048984">
    <property type="component" value="Unassembled WGS sequence"/>
</dbReference>
<proteinExistence type="inferred from homology"/>
<dbReference type="GO" id="GO:0016740">
    <property type="term" value="F:transferase activity"/>
    <property type="evidence" value="ECO:0007669"/>
    <property type="project" value="UniProtKB-UniRule"/>
</dbReference>
<keyword evidence="5 10" id="KW-0479">Metal-binding</keyword>
<dbReference type="RefSeq" id="WP_054359530.1">
    <property type="nucleotide sequence ID" value="NZ_LJYW01000001.1"/>
</dbReference>
<evidence type="ECO:0000313" key="14">
    <source>
        <dbReference type="Proteomes" id="UP000048984"/>
    </source>
</evidence>
<accession>A0A0P6VNF8</accession>
<keyword evidence="4 10" id="KW-0808">Transferase</keyword>
<evidence type="ECO:0000256" key="6">
    <source>
        <dbReference type="ARBA" id="ARBA00022827"/>
    </source>
</evidence>
<dbReference type="SUPFAM" id="SSF143631">
    <property type="entry name" value="ApbE-like"/>
    <property type="match status" value="1"/>
</dbReference>
<dbReference type="PIRSF" id="PIRSF006268">
    <property type="entry name" value="ApbE"/>
    <property type="match status" value="1"/>
</dbReference>
<evidence type="ECO:0000256" key="7">
    <source>
        <dbReference type="ARBA" id="ARBA00022842"/>
    </source>
</evidence>
<keyword evidence="3 10" id="KW-0285">Flavoprotein</keyword>
<evidence type="ECO:0000256" key="3">
    <source>
        <dbReference type="ARBA" id="ARBA00022630"/>
    </source>
</evidence>
<name>A0A0P6VNF8_9HYPH</name>
<dbReference type="PANTHER" id="PTHR30040">
    <property type="entry name" value="THIAMINE BIOSYNTHESIS LIPOPROTEIN APBE"/>
    <property type="match status" value="1"/>
</dbReference>